<dbReference type="InterPro" id="IPR050378">
    <property type="entry name" value="Metallo-dep_Hydrolases_sf"/>
</dbReference>
<feature type="compositionally biased region" description="Basic and acidic residues" evidence="8">
    <location>
        <begin position="496"/>
        <end position="512"/>
    </location>
</feature>
<dbReference type="SUPFAM" id="SSF51556">
    <property type="entry name" value="Metallo-dependent hydrolases"/>
    <property type="match status" value="1"/>
</dbReference>
<feature type="region of interest" description="Disordered" evidence="8">
    <location>
        <begin position="496"/>
        <end position="536"/>
    </location>
</feature>
<dbReference type="GO" id="GO:0015098">
    <property type="term" value="F:molybdate ion transmembrane transporter activity"/>
    <property type="evidence" value="ECO:0007669"/>
    <property type="project" value="InterPro"/>
</dbReference>
<feature type="transmembrane region" description="Helical" evidence="9">
    <location>
        <begin position="426"/>
        <end position="445"/>
    </location>
</feature>
<organism evidence="11 12">
    <name type="scientific">Mytilus coruscus</name>
    <name type="common">Sea mussel</name>
    <dbReference type="NCBI Taxonomy" id="42192"/>
    <lineage>
        <taxon>Eukaryota</taxon>
        <taxon>Metazoa</taxon>
        <taxon>Spiralia</taxon>
        <taxon>Lophotrochozoa</taxon>
        <taxon>Mollusca</taxon>
        <taxon>Bivalvia</taxon>
        <taxon>Autobranchia</taxon>
        <taxon>Pteriomorphia</taxon>
        <taxon>Mytilida</taxon>
        <taxon>Mytiloidea</taxon>
        <taxon>Mytilidae</taxon>
        <taxon>Mytilinae</taxon>
        <taxon>Mytilus</taxon>
    </lineage>
</organism>
<dbReference type="EMBL" id="CACVKT020001420">
    <property type="protein sequence ID" value="CAC5367956.1"/>
    <property type="molecule type" value="Genomic_DNA"/>
</dbReference>
<dbReference type="GO" id="GO:0005829">
    <property type="term" value="C:cytosol"/>
    <property type="evidence" value="ECO:0007669"/>
    <property type="project" value="TreeGrafter"/>
</dbReference>
<dbReference type="GO" id="GO:0006208">
    <property type="term" value="P:pyrimidine nucleobase catabolic process"/>
    <property type="evidence" value="ECO:0007669"/>
    <property type="project" value="TreeGrafter"/>
</dbReference>
<dbReference type="Gene3D" id="3.20.20.140">
    <property type="entry name" value="Metal-dependent hydrolases"/>
    <property type="match status" value="1"/>
</dbReference>
<proteinExistence type="inferred from homology"/>
<comment type="similarity">
    <text evidence="2">Belongs to the metallo-dependent hydrolases superfamily. Hydantoinase/dihydropyrimidinase family.</text>
</comment>
<evidence type="ECO:0000256" key="1">
    <source>
        <dbReference type="ARBA" id="ARBA00001947"/>
    </source>
</evidence>
<feature type="transmembrane region" description="Helical" evidence="9">
    <location>
        <begin position="302"/>
        <end position="322"/>
    </location>
</feature>
<feature type="transmembrane region" description="Helical" evidence="9">
    <location>
        <begin position="329"/>
        <end position="350"/>
    </location>
</feature>
<feature type="region of interest" description="Disordered" evidence="8">
    <location>
        <begin position="446"/>
        <end position="466"/>
    </location>
</feature>
<feature type="transmembrane region" description="Helical" evidence="9">
    <location>
        <begin position="149"/>
        <end position="171"/>
    </location>
</feature>
<feature type="transmembrane region" description="Helical" evidence="9">
    <location>
        <begin position="222"/>
        <end position="240"/>
    </location>
</feature>
<evidence type="ECO:0000259" key="10">
    <source>
        <dbReference type="Pfam" id="PF01979"/>
    </source>
</evidence>
<comment type="PTM">
    <text evidence="7">Carbamylation allows a single lysine to coordinate two divalent metal cations.</text>
</comment>
<comment type="catalytic activity">
    <reaction evidence="5">
        <text>5,6-dihydrouracil + H2O = 3-(carbamoylamino)propanoate + H(+)</text>
        <dbReference type="Rhea" id="RHEA:16121"/>
        <dbReference type="ChEBI" id="CHEBI:11892"/>
        <dbReference type="ChEBI" id="CHEBI:15377"/>
        <dbReference type="ChEBI" id="CHEBI:15378"/>
        <dbReference type="ChEBI" id="CHEBI:15901"/>
        <dbReference type="EC" id="3.5.2.2"/>
    </reaction>
</comment>
<feature type="transmembrane region" description="Helical" evidence="9">
    <location>
        <begin position="394"/>
        <end position="414"/>
    </location>
</feature>
<reference evidence="11 12" key="1">
    <citation type="submission" date="2020-06" db="EMBL/GenBank/DDBJ databases">
        <authorList>
            <person name="Li R."/>
            <person name="Bekaert M."/>
        </authorList>
    </citation>
    <scope>NUCLEOTIDE SEQUENCE [LARGE SCALE GENOMIC DNA]</scope>
    <source>
        <strain evidence="12">wild</strain>
    </source>
</reference>
<keyword evidence="9" id="KW-1133">Transmembrane helix</keyword>
<dbReference type="Gene3D" id="2.30.40.10">
    <property type="entry name" value="Urease, subunit C, domain 1"/>
    <property type="match status" value="1"/>
</dbReference>
<comment type="cofactor">
    <cofactor evidence="1">
        <name>Zn(2+)</name>
        <dbReference type="ChEBI" id="CHEBI:29105"/>
    </cofactor>
</comment>
<keyword evidence="4 11" id="KW-0378">Hydrolase</keyword>
<name>A0A6J8AGW6_MYTCO</name>
<feature type="domain" description="Amidohydrolase-related" evidence="10">
    <location>
        <begin position="628"/>
        <end position="1017"/>
    </location>
</feature>
<dbReference type="FunFam" id="3.20.20.140:FF:000076">
    <property type="entry name" value="Dihydropyrimidinase like 2"/>
    <property type="match status" value="1"/>
</dbReference>
<accession>A0A6J8AGW6</accession>
<evidence type="ECO:0000313" key="12">
    <source>
        <dbReference type="Proteomes" id="UP000507470"/>
    </source>
</evidence>
<evidence type="ECO:0000256" key="7">
    <source>
        <dbReference type="PIRSR" id="PIRSR611778-50"/>
    </source>
</evidence>
<dbReference type="CDD" id="cd17487">
    <property type="entry name" value="MFS_MFSD5_like"/>
    <property type="match status" value="1"/>
</dbReference>
<dbReference type="InterPro" id="IPR036259">
    <property type="entry name" value="MFS_trans_sf"/>
</dbReference>
<dbReference type="InterPro" id="IPR006680">
    <property type="entry name" value="Amidohydro-rel"/>
</dbReference>
<evidence type="ECO:0000256" key="4">
    <source>
        <dbReference type="ARBA" id="ARBA00022801"/>
    </source>
</evidence>
<dbReference type="AlphaFoldDB" id="A0A6J8AGW6"/>
<evidence type="ECO:0000256" key="5">
    <source>
        <dbReference type="ARBA" id="ARBA00036696"/>
    </source>
</evidence>
<dbReference type="OrthoDB" id="10258955at2759"/>
<dbReference type="InterPro" id="IPR011778">
    <property type="entry name" value="Hydantoinase/dihydroPyrase"/>
</dbReference>
<dbReference type="NCBIfam" id="TIGR02033">
    <property type="entry name" value="D-hydantoinase"/>
    <property type="match status" value="1"/>
</dbReference>
<dbReference type="PANTHER" id="PTHR11647:SF1">
    <property type="entry name" value="COLLAPSIN RESPONSE MEDIATOR PROTEIN"/>
    <property type="match status" value="1"/>
</dbReference>
<dbReference type="GO" id="GO:0046872">
    <property type="term" value="F:metal ion binding"/>
    <property type="evidence" value="ECO:0007669"/>
    <property type="project" value="UniProtKB-KW"/>
</dbReference>
<feature type="transmembrane region" description="Helical" evidence="9">
    <location>
        <begin position="362"/>
        <end position="382"/>
    </location>
</feature>
<dbReference type="CDD" id="cd01314">
    <property type="entry name" value="D-HYD"/>
    <property type="match status" value="1"/>
</dbReference>
<keyword evidence="9" id="KW-0812">Transmembrane</keyword>
<dbReference type="Proteomes" id="UP000507470">
    <property type="component" value="Unassembled WGS sequence"/>
</dbReference>
<sequence length="1142" mass="127043">MVSSCIKSSFPFCWQPAGYVFPFDLPANHSFENLERCKISTVGARKDESVGNNLSSSSSREPTLLPICWPCLPTGLQGPYLYKLYSYYGFQEPQIAVLYVFGFAASVIFGTWTHIAADNFGRKKLCLFFTVIYSLSCFLKLSRSYGVLIIGRILGGLATSVLFSAFEAWYVHEHLETHDFPKEWISVTFAKASFWNGIMAVIAGITANVVSEWFGLGPVAPYMLAVPFLIFAGIIVFTHWNENSAVTKVKFRKQCGEGFRKIVTVEEIFMIGAVESLYESVIYITIFLWTPILEPGKPSLGLVFSSFMISILIGQAFFQITIAKKKLSVSILLLASIFIAFIANLILVISTNPNYQMYDLSYAALILFQVGVGLYFPSMGFLRSHIIPDTHRWSIINWFRVPINIIACIVLMLLHEDVFQHGNRMIFVICVILLFLAILSGFSFSESDSPRKMPRERKIPSPEPDFDFFAPHPHPTKVRVINSMFGSVPDAFDGKTLELGKESPRRQKKTTEDATATATPEPEPETKTEPDPVPVEEVVKPSVASEVKAMAWDTSDKKAKEMNRTPVKKVPIHLQSAQSRLFIKGGRIVNDDQSFDADIYIEDGIIKQIGNNLVIPGGARTIEAKGKLVIPGGIDTHTHMQLPFMGTHAVDDFYSGTKAALAGGTTMIIDFVLDQKNVSLLEAYDKWRNWADSKVCCDYALHSCVTWWSPEVAKEMDILCKEKGINSFKMFLAYKDVFMLEDNELYEVFKRCRELGALGMVHAENGHLIAEKSSEMIQHGITGPEAHEMCRPEEVEAEATNRAITLANQANCPLYIVHVMSKSAAKVVTKARRQGKVVFGEPIAASLGTDGTHYWNKCWRHAAGHVMGPPLRPDPTTPGYLMDLLANNDLQVTGTDNCTFNADQKALGKDDFRKIPNGVNGVEDRMSVIWEKGVHTGKMDPCRFVAVTSTNAAKIFNIYPQKGRIAVGSDADIVIWNPNASRTISAKTHHQAVDFNIFEGMTCHGVAEYVMTNGHVVLDEGQVRVTQGMGRFIPLPCNSETVFSRIRERERTNKPCKVDREPYDGPVAKITATQMQEKSIVADNPIVPNNAEFHGRPMTSSGARNLQDSTFSLSGHQIDEKSPRRSTTRSLNPPGGKSSGLW</sequence>
<dbReference type="InterPro" id="IPR032466">
    <property type="entry name" value="Metal_Hydrolase"/>
</dbReference>
<evidence type="ECO:0000256" key="6">
    <source>
        <dbReference type="ARBA" id="ARBA00039113"/>
    </source>
</evidence>
<dbReference type="EC" id="3.5.2.2" evidence="6"/>
<dbReference type="InterPro" id="IPR011059">
    <property type="entry name" value="Metal-dep_hydrolase_composite"/>
</dbReference>
<evidence type="ECO:0000313" key="11">
    <source>
        <dbReference type="EMBL" id="CAC5367956.1"/>
    </source>
</evidence>
<keyword evidence="3" id="KW-0479">Metal-binding</keyword>
<feature type="modified residue" description="N6-carboxylysine" evidence="7">
    <location>
        <position position="729"/>
    </location>
</feature>
<feature type="region of interest" description="Disordered" evidence="8">
    <location>
        <begin position="1087"/>
        <end position="1142"/>
    </location>
</feature>
<keyword evidence="12" id="KW-1185">Reference proteome</keyword>
<evidence type="ECO:0000256" key="8">
    <source>
        <dbReference type="SAM" id="MobiDB-lite"/>
    </source>
</evidence>
<feature type="transmembrane region" description="Helical" evidence="9">
    <location>
        <begin position="95"/>
        <end position="113"/>
    </location>
</feature>
<feature type="compositionally biased region" description="Polar residues" evidence="8">
    <location>
        <begin position="1098"/>
        <end position="1115"/>
    </location>
</feature>
<feature type="transmembrane region" description="Helical" evidence="9">
    <location>
        <begin position="268"/>
        <end position="290"/>
    </location>
</feature>
<feature type="compositionally biased region" description="Basic and acidic residues" evidence="8">
    <location>
        <begin position="448"/>
        <end position="460"/>
    </location>
</feature>
<evidence type="ECO:0000256" key="2">
    <source>
        <dbReference type="ARBA" id="ARBA00008829"/>
    </source>
</evidence>
<dbReference type="SUPFAM" id="SSF103473">
    <property type="entry name" value="MFS general substrate transporter"/>
    <property type="match status" value="1"/>
</dbReference>
<dbReference type="PANTHER" id="PTHR11647">
    <property type="entry name" value="HYDRANTOINASE/DIHYDROPYRIMIDINASE FAMILY MEMBER"/>
    <property type="match status" value="1"/>
</dbReference>
<gene>
    <name evidence="11" type="ORF">MCOR_7678</name>
</gene>
<dbReference type="GO" id="GO:0004157">
    <property type="term" value="F:dihydropyrimidinase activity"/>
    <property type="evidence" value="ECO:0007669"/>
    <property type="project" value="UniProtKB-EC"/>
</dbReference>
<keyword evidence="9" id="KW-0472">Membrane</keyword>
<protein>
    <recommendedName>
        <fullName evidence="6">dihydropyrimidinase</fullName>
        <ecNumber evidence="6">3.5.2.2</ecNumber>
    </recommendedName>
</protein>
<dbReference type="GO" id="GO:0016020">
    <property type="term" value="C:membrane"/>
    <property type="evidence" value="ECO:0007669"/>
    <property type="project" value="InterPro"/>
</dbReference>
<feature type="transmembrane region" description="Helical" evidence="9">
    <location>
        <begin position="192"/>
        <end position="210"/>
    </location>
</feature>
<dbReference type="Gene3D" id="1.20.1250.20">
    <property type="entry name" value="MFS general substrate transporter like domains"/>
    <property type="match status" value="1"/>
</dbReference>
<dbReference type="InterPro" id="IPR008509">
    <property type="entry name" value="MOT2/MFSD5"/>
</dbReference>
<dbReference type="Pfam" id="PF01979">
    <property type="entry name" value="Amidohydro_1"/>
    <property type="match status" value="1"/>
</dbReference>
<evidence type="ECO:0000256" key="9">
    <source>
        <dbReference type="SAM" id="Phobius"/>
    </source>
</evidence>
<dbReference type="Pfam" id="PF05631">
    <property type="entry name" value="MFS_5"/>
    <property type="match status" value="1"/>
</dbReference>
<evidence type="ECO:0000256" key="3">
    <source>
        <dbReference type="ARBA" id="ARBA00022723"/>
    </source>
</evidence>
<dbReference type="SUPFAM" id="SSF51338">
    <property type="entry name" value="Composite domain of metallo-dependent hydrolases"/>
    <property type="match status" value="2"/>
</dbReference>